<sequence>MCERFSQHMKKANGIDSNKKVCMKRWKDKNKRIYGVKVTLKNFEKIAQLSERCFALVTEIERTFLEGGLPSATKAKSISQAFFHFLTGKSKQESFDLLSMILEGKKTATELNYIPGGKKRTCQIEIGTDADALKKKLEMVTDELQKEKYAYELIKEKYKKSISKQNELEQIVEGLRNRVVNQETTIDLQLKRLHKFTENHHKWAEHYRDLIQLGDATQDRARYTNFL</sequence>
<dbReference type="EMBL" id="CACRXK020000129">
    <property type="protein sequence ID" value="CAB3978615.1"/>
    <property type="molecule type" value="Genomic_DNA"/>
</dbReference>
<gene>
    <name evidence="1" type="ORF">PACLA_8A030623</name>
</gene>
<evidence type="ECO:0000313" key="1">
    <source>
        <dbReference type="EMBL" id="CAB3978615.1"/>
    </source>
</evidence>
<name>A0A6S7FGM0_PARCT</name>
<accession>A0A6S7FGM0</accession>
<evidence type="ECO:0000313" key="2">
    <source>
        <dbReference type="Proteomes" id="UP001152795"/>
    </source>
</evidence>
<proteinExistence type="predicted"/>
<reference evidence="1" key="1">
    <citation type="submission" date="2020-04" db="EMBL/GenBank/DDBJ databases">
        <authorList>
            <person name="Alioto T."/>
            <person name="Alioto T."/>
            <person name="Gomez Garrido J."/>
        </authorList>
    </citation>
    <scope>NUCLEOTIDE SEQUENCE</scope>
    <source>
        <strain evidence="1">A484AB</strain>
    </source>
</reference>
<comment type="caution">
    <text evidence="1">The sequence shown here is derived from an EMBL/GenBank/DDBJ whole genome shotgun (WGS) entry which is preliminary data.</text>
</comment>
<dbReference type="Proteomes" id="UP001152795">
    <property type="component" value="Unassembled WGS sequence"/>
</dbReference>
<protein>
    <submittedName>
        <fullName evidence="1">Uncharacterized protein</fullName>
    </submittedName>
</protein>
<dbReference type="AlphaFoldDB" id="A0A6S7FGM0"/>
<organism evidence="1 2">
    <name type="scientific">Paramuricea clavata</name>
    <name type="common">Red gorgonian</name>
    <name type="synonym">Violescent sea-whip</name>
    <dbReference type="NCBI Taxonomy" id="317549"/>
    <lineage>
        <taxon>Eukaryota</taxon>
        <taxon>Metazoa</taxon>
        <taxon>Cnidaria</taxon>
        <taxon>Anthozoa</taxon>
        <taxon>Octocorallia</taxon>
        <taxon>Malacalcyonacea</taxon>
        <taxon>Plexauridae</taxon>
        <taxon>Paramuricea</taxon>
    </lineage>
</organism>
<keyword evidence="2" id="KW-1185">Reference proteome</keyword>